<dbReference type="EMBL" id="JAHQIW010007202">
    <property type="protein sequence ID" value="KAJ1372928.1"/>
    <property type="molecule type" value="Genomic_DNA"/>
</dbReference>
<dbReference type="AlphaFoldDB" id="A0AAD5RAT6"/>
<sequence length="57" mass="5937">MAEAEDVNGIGQLSGLEANCLSKSSAAPSFEALLEEDIDSFECPTGRLLLGTLHGDI</sequence>
<dbReference type="Proteomes" id="UP001196413">
    <property type="component" value="Unassembled WGS sequence"/>
</dbReference>
<name>A0AAD5RAT6_PARTN</name>
<evidence type="ECO:0000313" key="1">
    <source>
        <dbReference type="EMBL" id="KAJ1372928.1"/>
    </source>
</evidence>
<proteinExistence type="predicted"/>
<accession>A0AAD5RAT6</accession>
<evidence type="ECO:0000313" key="2">
    <source>
        <dbReference type="Proteomes" id="UP001196413"/>
    </source>
</evidence>
<keyword evidence="2" id="KW-1185">Reference proteome</keyword>
<organism evidence="1 2">
    <name type="scientific">Parelaphostrongylus tenuis</name>
    <name type="common">Meningeal worm</name>
    <dbReference type="NCBI Taxonomy" id="148309"/>
    <lineage>
        <taxon>Eukaryota</taxon>
        <taxon>Metazoa</taxon>
        <taxon>Ecdysozoa</taxon>
        <taxon>Nematoda</taxon>
        <taxon>Chromadorea</taxon>
        <taxon>Rhabditida</taxon>
        <taxon>Rhabditina</taxon>
        <taxon>Rhabditomorpha</taxon>
        <taxon>Strongyloidea</taxon>
        <taxon>Metastrongylidae</taxon>
        <taxon>Parelaphostrongylus</taxon>
    </lineage>
</organism>
<reference evidence="1" key="1">
    <citation type="submission" date="2021-06" db="EMBL/GenBank/DDBJ databases">
        <title>Parelaphostrongylus tenuis whole genome reference sequence.</title>
        <authorList>
            <person name="Garwood T.J."/>
            <person name="Larsen P.A."/>
            <person name="Fountain-Jones N.M."/>
            <person name="Garbe J.R."/>
            <person name="Macchietto M.G."/>
            <person name="Kania S.A."/>
            <person name="Gerhold R.W."/>
            <person name="Richards J.E."/>
            <person name="Wolf T.M."/>
        </authorList>
    </citation>
    <scope>NUCLEOTIDE SEQUENCE</scope>
    <source>
        <strain evidence="1">MNPRO001-30</strain>
        <tissue evidence="1">Meninges</tissue>
    </source>
</reference>
<gene>
    <name evidence="1" type="ORF">KIN20_035240</name>
</gene>
<protein>
    <submittedName>
        <fullName evidence="1">Uncharacterized protein</fullName>
    </submittedName>
</protein>
<comment type="caution">
    <text evidence="1">The sequence shown here is derived from an EMBL/GenBank/DDBJ whole genome shotgun (WGS) entry which is preliminary data.</text>
</comment>